<sequence length="120" mass="13331">MSSAADLRLQTCRPQTSALSAAEVATYLQALPDWQLQDGKIVRVYTFQNYYRTLAFVNAIAYTIHTEDHHPELVITYKQCVVKYDTHSVNNGQGGLSLNDFICAAKLDAIYAQSVARTAS</sequence>
<evidence type="ECO:0000256" key="3">
    <source>
        <dbReference type="ARBA" id="ARBA00013252"/>
    </source>
</evidence>
<protein>
    <recommendedName>
        <fullName evidence="3">4a-hydroxytetrahydrobiopterin dehydratase</fullName>
        <ecNumber evidence="3">4.2.1.96</ecNumber>
    </recommendedName>
</protein>
<accession>A0ABS0EMN6</accession>
<dbReference type="InterPro" id="IPR001533">
    <property type="entry name" value="Pterin_deHydtase"/>
</dbReference>
<dbReference type="Pfam" id="PF01329">
    <property type="entry name" value="Pterin_4a"/>
    <property type="match status" value="1"/>
</dbReference>
<keyword evidence="4" id="KW-0456">Lyase</keyword>
<organism evidence="5 6">
    <name type="scientific">Herminiimonas contaminans</name>
    <dbReference type="NCBI Taxonomy" id="1111140"/>
    <lineage>
        <taxon>Bacteria</taxon>
        <taxon>Pseudomonadati</taxon>
        <taxon>Pseudomonadota</taxon>
        <taxon>Betaproteobacteria</taxon>
        <taxon>Burkholderiales</taxon>
        <taxon>Oxalobacteraceae</taxon>
        <taxon>Herminiimonas</taxon>
    </lineage>
</organism>
<proteinExistence type="inferred from homology"/>
<keyword evidence="6" id="KW-1185">Reference proteome</keyword>
<comment type="caution">
    <text evidence="5">The sequence shown here is derived from an EMBL/GenBank/DDBJ whole genome shotgun (WGS) entry which is preliminary data.</text>
</comment>
<dbReference type="PANTHER" id="PTHR42805:SF1">
    <property type="entry name" value="PTERIN-4-ALPHA-CARBINOLAMINE DEHYDRATASE-RELATED"/>
    <property type="match status" value="1"/>
</dbReference>
<evidence type="ECO:0000313" key="5">
    <source>
        <dbReference type="EMBL" id="MBF8176066.1"/>
    </source>
</evidence>
<dbReference type="EMBL" id="JADOEL010000001">
    <property type="protein sequence ID" value="MBF8176066.1"/>
    <property type="molecule type" value="Genomic_DNA"/>
</dbReference>
<dbReference type="InterPro" id="IPR036428">
    <property type="entry name" value="PCD_sf"/>
</dbReference>
<dbReference type="SUPFAM" id="SSF55248">
    <property type="entry name" value="PCD-like"/>
    <property type="match status" value="1"/>
</dbReference>
<evidence type="ECO:0000256" key="2">
    <source>
        <dbReference type="ARBA" id="ARBA00006472"/>
    </source>
</evidence>
<dbReference type="Proteomes" id="UP000657372">
    <property type="component" value="Unassembled WGS sequence"/>
</dbReference>
<dbReference type="EC" id="4.2.1.96" evidence="3"/>
<comment type="similarity">
    <text evidence="2">Belongs to the pterin-4-alpha-carbinolamine dehydratase family.</text>
</comment>
<dbReference type="PANTHER" id="PTHR42805">
    <property type="entry name" value="PTERIN-4-ALPHA-CARBINOLAMINE DEHYDRATASE-RELATED"/>
    <property type="match status" value="1"/>
</dbReference>
<name>A0ABS0EMN6_9BURK</name>
<evidence type="ECO:0000256" key="4">
    <source>
        <dbReference type="ARBA" id="ARBA00023239"/>
    </source>
</evidence>
<comment type="catalytic activity">
    <reaction evidence="1">
        <text>(4aS,6R)-4a-hydroxy-L-erythro-5,6,7,8-tetrahydrobiopterin = (6R)-L-erythro-6,7-dihydrobiopterin + H2O</text>
        <dbReference type="Rhea" id="RHEA:11920"/>
        <dbReference type="ChEBI" id="CHEBI:15377"/>
        <dbReference type="ChEBI" id="CHEBI:15642"/>
        <dbReference type="ChEBI" id="CHEBI:43120"/>
        <dbReference type="EC" id="4.2.1.96"/>
    </reaction>
</comment>
<dbReference type="Gene3D" id="3.30.1360.20">
    <property type="entry name" value="Transcriptional coactivator/pterin dehydratase"/>
    <property type="match status" value="1"/>
</dbReference>
<evidence type="ECO:0000313" key="6">
    <source>
        <dbReference type="Proteomes" id="UP000657372"/>
    </source>
</evidence>
<reference evidence="5 6" key="1">
    <citation type="submission" date="2020-11" db="EMBL/GenBank/DDBJ databases">
        <title>WGS of Herminiimonas contaminans strain Marseille-Q4544 isolated from planarians Schmidtea mediterranea.</title>
        <authorList>
            <person name="Kangale L."/>
        </authorList>
    </citation>
    <scope>NUCLEOTIDE SEQUENCE [LARGE SCALE GENOMIC DNA]</scope>
    <source>
        <strain evidence="5 6">Marseille-Q4544</strain>
    </source>
</reference>
<evidence type="ECO:0000256" key="1">
    <source>
        <dbReference type="ARBA" id="ARBA00001554"/>
    </source>
</evidence>
<dbReference type="RefSeq" id="WP_195874340.1">
    <property type="nucleotide sequence ID" value="NZ_JADOEL010000001.1"/>
</dbReference>
<gene>
    <name evidence="5" type="ORF">IXC47_00060</name>
</gene>
<dbReference type="InterPro" id="IPR050376">
    <property type="entry name" value="Pterin-4-alpha-carb_dehyd"/>
</dbReference>